<evidence type="ECO:0000313" key="2">
    <source>
        <dbReference type="Proteomes" id="UP000003053"/>
    </source>
</evidence>
<dbReference type="Proteomes" id="UP000003053">
    <property type="component" value="Unassembled WGS sequence"/>
</dbReference>
<dbReference type="HOGENOM" id="CLU_3156157_0_0_10"/>
<sequence>MHEMQFLIKGGAFILILELYIIEKLVKVSQLKPIFNRVKILQQSMFCL</sequence>
<organism evidence="1 2">
    <name type="scientific">Polaribacter irgensii 23-P</name>
    <dbReference type="NCBI Taxonomy" id="313594"/>
    <lineage>
        <taxon>Bacteria</taxon>
        <taxon>Pseudomonadati</taxon>
        <taxon>Bacteroidota</taxon>
        <taxon>Flavobacteriia</taxon>
        <taxon>Flavobacteriales</taxon>
        <taxon>Flavobacteriaceae</taxon>
    </lineage>
</organism>
<name>A4BYH4_9FLAO</name>
<proteinExistence type="predicted"/>
<comment type="caution">
    <text evidence="1">The sequence shown here is derived from an EMBL/GenBank/DDBJ whole genome shotgun (WGS) entry which is preliminary data.</text>
</comment>
<evidence type="ECO:0000313" key="1">
    <source>
        <dbReference type="EMBL" id="EAR14015.1"/>
    </source>
</evidence>
<gene>
    <name evidence="1" type="ORF">PI23P_05937</name>
</gene>
<dbReference type="EMBL" id="AAOG01000001">
    <property type="protein sequence ID" value="EAR14015.1"/>
    <property type="molecule type" value="Genomic_DNA"/>
</dbReference>
<protein>
    <submittedName>
        <fullName evidence="1">Uncharacterized protein</fullName>
    </submittedName>
</protein>
<keyword evidence="2" id="KW-1185">Reference proteome</keyword>
<accession>A4BYH4</accession>
<reference evidence="1 2" key="1">
    <citation type="submission" date="2006-02" db="EMBL/GenBank/DDBJ databases">
        <authorList>
            <person name="Murray A."/>
            <person name="Staley J."/>
            <person name="Ferriera S."/>
            <person name="Johnson J."/>
            <person name="Kravitz S."/>
            <person name="Halpern A."/>
            <person name="Remington K."/>
            <person name="Beeson K."/>
            <person name="Tran B."/>
            <person name="Rogers Y.-H."/>
            <person name="Friedman R."/>
            <person name="Venter J.C."/>
        </authorList>
    </citation>
    <scope>NUCLEOTIDE SEQUENCE [LARGE SCALE GENOMIC DNA]</scope>
    <source>
        <strain evidence="1 2">23-P</strain>
    </source>
</reference>
<dbReference type="AlphaFoldDB" id="A4BYH4"/>